<keyword evidence="1" id="KW-0472">Membrane</keyword>
<reference evidence="4" key="1">
    <citation type="submission" date="2022-11" db="UniProtKB">
        <authorList>
            <consortium name="WormBaseParasite"/>
        </authorList>
    </citation>
    <scope>IDENTIFICATION</scope>
</reference>
<name>A0A915HMQ4_ROMCU</name>
<dbReference type="PANTHER" id="PTHR34851:SF5">
    <property type="entry name" value="MARVEL DOMAIN-CONTAINING PROTEIN"/>
    <property type="match status" value="1"/>
</dbReference>
<feature type="transmembrane region" description="Helical" evidence="1">
    <location>
        <begin position="46"/>
        <end position="65"/>
    </location>
</feature>
<dbReference type="Pfam" id="PF22954">
    <property type="entry name" value="DUF7027"/>
    <property type="match status" value="1"/>
</dbReference>
<keyword evidence="1" id="KW-1133">Transmembrane helix</keyword>
<dbReference type="Proteomes" id="UP000887565">
    <property type="component" value="Unplaced"/>
</dbReference>
<sequence>MEKRAQQPQSLTYTAPIRSGVSGVDEDDPRYKCCCGAMHVRTGAMVLAVVELVFAVLGVLGAVSGGGRYKSGTQGGSFLNGVVTIIVCSLMIYGLRKTRRYFLVPHMVFQVMAIIACFIFAILFLIGAIGVGAAKSSSVSSSWCLVDFSRKNCKVLVELAFEFPTYEV</sequence>
<dbReference type="AlphaFoldDB" id="A0A915HMQ4"/>
<dbReference type="OMA" id="IAMEVTF"/>
<accession>A0A915HMQ4</accession>
<evidence type="ECO:0000259" key="2">
    <source>
        <dbReference type="Pfam" id="PF22954"/>
    </source>
</evidence>
<dbReference type="PANTHER" id="PTHR34851">
    <property type="entry name" value="PROTEIN CBG05235-RELATED"/>
    <property type="match status" value="1"/>
</dbReference>
<feature type="domain" description="DUF7027" evidence="2">
    <location>
        <begin position="42"/>
        <end position="128"/>
    </location>
</feature>
<organism evidence="3 4">
    <name type="scientific">Romanomermis culicivorax</name>
    <name type="common">Nematode worm</name>
    <dbReference type="NCBI Taxonomy" id="13658"/>
    <lineage>
        <taxon>Eukaryota</taxon>
        <taxon>Metazoa</taxon>
        <taxon>Ecdysozoa</taxon>
        <taxon>Nematoda</taxon>
        <taxon>Enoplea</taxon>
        <taxon>Dorylaimia</taxon>
        <taxon>Mermithida</taxon>
        <taxon>Mermithoidea</taxon>
        <taxon>Mermithidae</taxon>
        <taxon>Romanomermis</taxon>
    </lineage>
</organism>
<protein>
    <submittedName>
        <fullName evidence="4">MARVEL domain-containing protein</fullName>
    </submittedName>
</protein>
<feature type="transmembrane region" description="Helical" evidence="1">
    <location>
        <begin position="77"/>
        <end position="95"/>
    </location>
</feature>
<evidence type="ECO:0000313" key="4">
    <source>
        <dbReference type="WBParaSite" id="nRc.2.0.1.t03238-RA"/>
    </source>
</evidence>
<keyword evidence="3" id="KW-1185">Reference proteome</keyword>
<dbReference type="InterPro" id="IPR054291">
    <property type="entry name" value="DUF7027"/>
</dbReference>
<evidence type="ECO:0000256" key="1">
    <source>
        <dbReference type="SAM" id="Phobius"/>
    </source>
</evidence>
<evidence type="ECO:0000313" key="3">
    <source>
        <dbReference type="Proteomes" id="UP000887565"/>
    </source>
</evidence>
<keyword evidence="1" id="KW-0812">Transmembrane</keyword>
<proteinExistence type="predicted"/>
<dbReference type="WBParaSite" id="nRc.2.0.1.t03238-RA">
    <property type="protein sequence ID" value="nRc.2.0.1.t03238-RA"/>
    <property type="gene ID" value="nRc.2.0.1.g03238"/>
</dbReference>
<feature type="transmembrane region" description="Helical" evidence="1">
    <location>
        <begin position="107"/>
        <end position="133"/>
    </location>
</feature>